<evidence type="ECO:0000313" key="2">
    <source>
        <dbReference type="EMBL" id="CEF70319.1"/>
    </source>
</evidence>
<sequence>MLPILFIILFLVQSTNSCSSFGGTSKTYQNPTIQLKFYTPVSWTYPLTTSETDLSYFPQQPLTQINAQNNAVNDLQNALTGSLIDNQYDINLYKITVQYNAPQVNDCAKLQGNNAPLVFYIVEGGVVVKKVGGLTQAVTGNDCINKNFGTTATYEDFPMEGTIKIDGLTVNEEQMNQIVNGFITKLNFNNNLKFIDQPLIS</sequence>
<organism evidence="2">
    <name type="scientific">Strongyloides ratti</name>
    <name type="common">Parasitic roundworm</name>
    <dbReference type="NCBI Taxonomy" id="34506"/>
    <lineage>
        <taxon>Eukaryota</taxon>
        <taxon>Metazoa</taxon>
        <taxon>Ecdysozoa</taxon>
        <taxon>Nematoda</taxon>
        <taxon>Chromadorea</taxon>
        <taxon>Rhabditida</taxon>
        <taxon>Tylenchina</taxon>
        <taxon>Panagrolaimomorpha</taxon>
        <taxon>Strongyloidoidea</taxon>
        <taxon>Strongyloididae</taxon>
        <taxon>Strongyloides</taxon>
    </lineage>
</organism>
<proteinExistence type="predicted"/>
<evidence type="ECO:0000256" key="1">
    <source>
        <dbReference type="SAM" id="SignalP"/>
    </source>
</evidence>
<dbReference type="OrthoDB" id="5794956at2759"/>
<dbReference type="EMBL" id="LN609529">
    <property type="protein sequence ID" value="CEF70319.1"/>
    <property type="molecule type" value="Genomic_DNA"/>
</dbReference>
<dbReference type="CTD" id="36382692"/>
<dbReference type="WBParaSite" id="SRAE_2000495200.1">
    <property type="protein sequence ID" value="SRAE_2000495200.1"/>
    <property type="gene ID" value="WBGene00265199"/>
</dbReference>
<evidence type="ECO:0000313" key="3">
    <source>
        <dbReference type="Proteomes" id="UP000035682"/>
    </source>
</evidence>
<keyword evidence="1" id="KW-0732">Signal</keyword>
<dbReference type="GeneID" id="36382692"/>
<protein>
    <submittedName>
        <fullName evidence="2 4">Uncharacterized protein</fullName>
    </submittedName>
</protein>
<reference evidence="3" key="2">
    <citation type="submission" date="2014-09" db="EMBL/GenBank/DDBJ databases">
        <authorList>
            <person name="Martin A.A."/>
        </authorList>
    </citation>
    <scope>NUCLEOTIDE SEQUENCE</scope>
    <source>
        <strain evidence="3">ED321</strain>
    </source>
</reference>
<dbReference type="Proteomes" id="UP000035682">
    <property type="component" value="Unplaced"/>
</dbReference>
<evidence type="ECO:0000313" key="5">
    <source>
        <dbReference type="WormBase" id="SRAE_2000495200"/>
    </source>
</evidence>
<keyword evidence="3" id="KW-1185">Reference proteome</keyword>
<dbReference type="WormBase" id="SRAE_2000495200">
    <property type="protein sequence ID" value="SRP06237"/>
    <property type="gene ID" value="WBGene00265199"/>
</dbReference>
<dbReference type="AlphaFoldDB" id="A0A090LQ73"/>
<accession>A0A090LQ73</accession>
<feature type="chain" id="PRO_5015031124" evidence="1">
    <location>
        <begin position="18"/>
        <end position="201"/>
    </location>
</feature>
<reference evidence="4" key="3">
    <citation type="submission" date="2020-12" db="UniProtKB">
        <authorList>
            <consortium name="WormBaseParasite"/>
        </authorList>
    </citation>
    <scope>IDENTIFICATION</scope>
</reference>
<dbReference type="RefSeq" id="XP_024509518.1">
    <property type="nucleotide sequence ID" value="XM_024643897.1"/>
</dbReference>
<feature type="signal peptide" evidence="1">
    <location>
        <begin position="1"/>
        <end position="17"/>
    </location>
</feature>
<evidence type="ECO:0000313" key="4">
    <source>
        <dbReference type="WBParaSite" id="SRAE_2000495200.1"/>
    </source>
</evidence>
<reference evidence="2" key="1">
    <citation type="submission" date="2014-09" db="EMBL/GenBank/DDBJ databases">
        <authorList>
            <person name="Aslett A.Martin."/>
        </authorList>
    </citation>
    <scope>NUCLEOTIDE SEQUENCE</scope>
    <source>
        <strain evidence="2">ED321 Heterogonic</strain>
    </source>
</reference>
<gene>
    <name evidence="2 4 5" type="ORF">SRAE_2000495200</name>
</gene>
<name>A0A090LQ73_STRRB</name>